<dbReference type="Proteomes" id="UP000663828">
    <property type="component" value="Unassembled WGS sequence"/>
</dbReference>
<dbReference type="PANTHER" id="PTHR46270">
    <property type="entry name" value="ARMADILLO-TYPE FOLD-RELATED"/>
    <property type="match status" value="1"/>
</dbReference>
<gene>
    <name evidence="2" type="ORF">XAT740_LOCUS16574</name>
</gene>
<sequence>PFSFTMAFYKEYTQELDTAAQELASPVYQEAFEAATKAQFARVPFEHIVILTRHPNKIAWYAGDQRQRIIERIRQAQLKWFNNWIHQYGTGQSFTIENEDVFDTLTLHLLNILFRLDHGDVITTKNIREEFEQIAKTIKHCLITIKAANPMKLNKTTLLCVRELLQVLFYFTLDNDLVIYLKSLGLIDLINTIMQLSDNHKEILLHAYRILAVLMSEADIKQLQNAERIASVFIEFIQSTIDGGDRMKERLHNNLRSLNVLTQHDVIRDELIKQNGQRYFLRCALEKQFDPVKAKLPSLQILLALSFNDEFATSLKNNTTFMEHVLELKTSSDENLQRIATALIWQLETRPETKDEHKEMDHQSPKSNKKQYDIMISYSHSDNKLCQQILERLEQEKFNVWIDFQKVHGNLTETIAEAIENSDIVLICMSDAYKQSPVCKQEANYAAKRGCHIIPLVMTPKYKADGWLGLITSDRLYVDFKKMTFDDAFKQLKDQIQRNRTNAAQTPVINQKLPENDHLLSTSVAPQPVEIHVVLEYPHCIDMWTEEHVKSFLVVKKIPSLLGAFQGMNGRLLHRLYDMCQSNQQAMFVSLKEDVAQSSNAPSLLTLKDYLTFLEEIKAYIPYKSGAGAQINPTSAVCSLM</sequence>
<proteinExistence type="predicted"/>
<comment type="caution">
    <text evidence="2">The sequence shown here is derived from an EMBL/GenBank/DDBJ whole genome shotgun (WGS) entry which is preliminary data.</text>
</comment>
<dbReference type="GO" id="GO:0007165">
    <property type="term" value="P:signal transduction"/>
    <property type="evidence" value="ECO:0007669"/>
    <property type="project" value="InterPro"/>
</dbReference>
<evidence type="ECO:0000313" key="2">
    <source>
        <dbReference type="EMBL" id="CAF1066547.1"/>
    </source>
</evidence>
<evidence type="ECO:0000313" key="3">
    <source>
        <dbReference type="Proteomes" id="UP000663828"/>
    </source>
</evidence>
<dbReference type="Gene3D" id="1.25.10.10">
    <property type="entry name" value="Leucine-rich Repeat Variant"/>
    <property type="match status" value="1"/>
</dbReference>
<dbReference type="PROSITE" id="PS50104">
    <property type="entry name" value="TIR"/>
    <property type="match status" value="1"/>
</dbReference>
<accession>A0A814LKU0</accession>
<dbReference type="InterPro" id="IPR011989">
    <property type="entry name" value="ARM-like"/>
</dbReference>
<protein>
    <recommendedName>
        <fullName evidence="1">TIR domain-containing protein</fullName>
    </recommendedName>
</protein>
<feature type="domain" description="TIR" evidence="1">
    <location>
        <begin position="370"/>
        <end position="492"/>
    </location>
</feature>
<dbReference type="Pfam" id="PF13676">
    <property type="entry name" value="TIR_2"/>
    <property type="match status" value="1"/>
</dbReference>
<dbReference type="InterPro" id="IPR016024">
    <property type="entry name" value="ARM-type_fold"/>
</dbReference>
<dbReference type="AlphaFoldDB" id="A0A814LKU0"/>
<dbReference type="Gene3D" id="3.40.50.10140">
    <property type="entry name" value="Toll/interleukin-1 receptor homology (TIR) domain"/>
    <property type="match status" value="1"/>
</dbReference>
<dbReference type="InterPro" id="IPR035897">
    <property type="entry name" value="Toll_tir_struct_dom_sf"/>
</dbReference>
<feature type="non-terminal residue" evidence="2">
    <location>
        <position position="641"/>
    </location>
</feature>
<dbReference type="SUPFAM" id="SSF52200">
    <property type="entry name" value="Toll/Interleukin receptor TIR domain"/>
    <property type="match status" value="1"/>
</dbReference>
<dbReference type="SMART" id="SM00255">
    <property type="entry name" value="TIR"/>
    <property type="match status" value="1"/>
</dbReference>
<organism evidence="2 3">
    <name type="scientific">Adineta ricciae</name>
    <name type="common">Rotifer</name>
    <dbReference type="NCBI Taxonomy" id="249248"/>
    <lineage>
        <taxon>Eukaryota</taxon>
        <taxon>Metazoa</taxon>
        <taxon>Spiralia</taxon>
        <taxon>Gnathifera</taxon>
        <taxon>Rotifera</taxon>
        <taxon>Eurotatoria</taxon>
        <taxon>Bdelloidea</taxon>
        <taxon>Adinetida</taxon>
        <taxon>Adinetidae</taxon>
        <taxon>Adineta</taxon>
    </lineage>
</organism>
<name>A0A814LKU0_ADIRI</name>
<dbReference type="InterPro" id="IPR000157">
    <property type="entry name" value="TIR_dom"/>
</dbReference>
<dbReference type="PANTHER" id="PTHR46270:SF2">
    <property type="entry name" value="TIR DOMAIN-CONTAINING PROTEIN"/>
    <property type="match status" value="1"/>
</dbReference>
<evidence type="ECO:0000259" key="1">
    <source>
        <dbReference type="PROSITE" id="PS50104"/>
    </source>
</evidence>
<dbReference type="SUPFAM" id="SSF48371">
    <property type="entry name" value="ARM repeat"/>
    <property type="match status" value="1"/>
</dbReference>
<dbReference type="EMBL" id="CAJNOR010001059">
    <property type="protein sequence ID" value="CAF1066547.1"/>
    <property type="molecule type" value="Genomic_DNA"/>
</dbReference>
<keyword evidence="3" id="KW-1185">Reference proteome</keyword>
<reference evidence="2" key="1">
    <citation type="submission" date="2021-02" db="EMBL/GenBank/DDBJ databases">
        <authorList>
            <person name="Nowell W R."/>
        </authorList>
    </citation>
    <scope>NUCLEOTIDE SEQUENCE</scope>
</reference>